<reference evidence="4 5" key="1">
    <citation type="submission" date="2020-11" db="EMBL/GenBank/DDBJ databases">
        <title>Complete genome sequence for Salinimonas sp. strain G2-b.</title>
        <authorList>
            <person name="Park S.-J."/>
        </authorList>
    </citation>
    <scope>NUCLEOTIDE SEQUENCE [LARGE SCALE GENOMIC DNA]</scope>
    <source>
        <strain evidence="4 5">G2-b</strain>
    </source>
</reference>
<dbReference type="AlphaFoldDB" id="A0A7S9DW56"/>
<dbReference type="CDD" id="cd00383">
    <property type="entry name" value="trans_reg_C"/>
    <property type="match status" value="1"/>
</dbReference>
<evidence type="ECO:0000313" key="5">
    <source>
        <dbReference type="Proteomes" id="UP000595095"/>
    </source>
</evidence>
<dbReference type="GO" id="GO:0006355">
    <property type="term" value="P:regulation of DNA-templated transcription"/>
    <property type="evidence" value="ECO:0007669"/>
    <property type="project" value="InterPro"/>
</dbReference>
<dbReference type="SMART" id="SM00862">
    <property type="entry name" value="Trans_reg_C"/>
    <property type="match status" value="1"/>
</dbReference>
<protein>
    <submittedName>
        <fullName evidence="4">Response regulator transcription factor</fullName>
    </submittedName>
</protein>
<dbReference type="GO" id="GO:0003677">
    <property type="term" value="F:DNA binding"/>
    <property type="evidence" value="ECO:0007669"/>
    <property type="project" value="UniProtKB-UniRule"/>
</dbReference>
<proteinExistence type="predicted"/>
<feature type="domain" description="OmpR/PhoB-type" evidence="3">
    <location>
        <begin position="1"/>
        <end position="100"/>
    </location>
</feature>
<dbReference type="Pfam" id="PF00486">
    <property type="entry name" value="Trans_reg_C"/>
    <property type="match status" value="1"/>
</dbReference>
<dbReference type="InterPro" id="IPR036388">
    <property type="entry name" value="WH-like_DNA-bd_sf"/>
</dbReference>
<dbReference type="RefSeq" id="WP_195810170.1">
    <property type="nucleotide sequence ID" value="NZ_CP064795.1"/>
</dbReference>
<evidence type="ECO:0000256" key="1">
    <source>
        <dbReference type="ARBA" id="ARBA00023125"/>
    </source>
</evidence>
<dbReference type="SUPFAM" id="SSF46894">
    <property type="entry name" value="C-terminal effector domain of the bipartite response regulators"/>
    <property type="match status" value="1"/>
</dbReference>
<accession>A0A7S9DW56</accession>
<dbReference type="PROSITE" id="PS51755">
    <property type="entry name" value="OMPR_PHOB"/>
    <property type="match status" value="1"/>
</dbReference>
<dbReference type="GO" id="GO:0000160">
    <property type="term" value="P:phosphorelay signal transduction system"/>
    <property type="evidence" value="ECO:0007669"/>
    <property type="project" value="InterPro"/>
</dbReference>
<dbReference type="Proteomes" id="UP000595095">
    <property type="component" value="Chromosome"/>
</dbReference>
<dbReference type="EMBL" id="CP064795">
    <property type="protein sequence ID" value="QPG05079.1"/>
    <property type="molecule type" value="Genomic_DNA"/>
</dbReference>
<organism evidence="4 5">
    <name type="scientific">Salinimonas marina</name>
    <dbReference type="NCBI Taxonomy" id="2785918"/>
    <lineage>
        <taxon>Bacteria</taxon>
        <taxon>Pseudomonadati</taxon>
        <taxon>Pseudomonadota</taxon>
        <taxon>Gammaproteobacteria</taxon>
        <taxon>Alteromonadales</taxon>
        <taxon>Alteromonadaceae</taxon>
        <taxon>Alteromonas/Salinimonas group</taxon>
        <taxon>Salinimonas</taxon>
    </lineage>
</organism>
<evidence type="ECO:0000259" key="3">
    <source>
        <dbReference type="PROSITE" id="PS51755"/>
    </source>
</evidence>
<feature type="DNA-binding region" description="OmpR/PhoB-type" evidence="2">
    <location>
        <begin position="1"/>
        <end position="100"/>
    </location>
</feature>
<dbReference type="InterPro" id="IPR016032">
    <property type="entry name" value="Sig_transdc_resp-reg_C-effctor"/>
</dbReference>
<evidence type="ECO:0000256" key="2">
    <source>
        <dbReference type="PROSITE-ProRule" id="PRU01091"/>
    </source>
</evidence>
<dbReference type="Gene3D" id="1.10.10.10">
    <property type="entry name" value="Winged helix-like DNA-binding domain superfamily/Winged helix DNA-binding domain"/>
    <property type="match status" value="1"/>
</dbReference>
<keyword evidence="5" id="KW-1185">Reference proteome</keyword>
<dbReference type="KEGG" id="smaa:IT774_13190"/>
<keyword evidence="1 2" id="KW-0238">DNA-binding</keyword>
<evidence type="ECO:0000313" key="4">
    <source>
        <dbReference type="EMBL" id="QPG05079.1"/>
    </source>
</evidence>
<dbReference type="InterPro" id="IPR001867">
    <property type="entry name" value="OmpR/PhoB-type_DNA-bd"/>
</dbReference>
<sequence>MKPSSFLNYDGSTHTVSNAQGESKTLSPQCAALLAMFLEEPQGIVTREQIRQTIWQHNNVVSEDLINHLIYRLKKELNCLPNTPAWHIEVIPKTGYHLVVESATSPVKTSWWQNCWQWLERWRLKP</sequence>
<name>A0A7S9DW56_9ALTE</name>
<gene>
    <name evidence="4" type="ORF">IT774_13190</name>
</gene>